<dbReference type="InterPro" id="IPR036864">
    <property type="entry name" value="Zn2-C6_fun-type_DNA-bd_sf"/>
</dbReference>
<accession>A0A0J9V2R6</accession>
<dbReference type="GO" id="GO:0000978">
    <property type="term" value="F:RNA polymerase II cis-regulatory region sequence-specific DNA binding"/>
    <property type="evidence" value="ECO:0007669"/>
    <property type="project" value="TreeGrafter"/>
</dbReference>
<dbReference type="RefSeq" id="XP_018243176.1">
    <property type="nucleotide sequence ID" value="XM_018386071.1"/>
</dbReference>
<evidence type="ECO:0000313" key="7">
    <source>
        <dbReference type="Proteomes" id="UP000009097"/>
    </source>
</evidence>
<dbReference type="Gene3D" id="4.10.240.10">
    <property type="entry name" value="Zn(2)-C6 fungal-type DNA-binding domain"/>
    <property type="match status" value="1"/>
</dbReference>
<dbReference type="Proteomes" id="UP000009097">
    <property type="component" value="Unassembled WGS sequence"/>
</dbReference>
<evidence type="ECO:0000256" key="3">
    <source>
        <dbReference type="ARBA" id="ARBA00023242"/>
    </source>
</evidence>
<feature type="region of interest" description="Disordered" evidence="4">
    <location>
        <begin position="1"/>
        <end position="33"/>
    </location>
</feature>
<feature type="compositionally biased region" description="Polar residues" evidence="4">
    <location>
        <begin position="121"/>
        <end position="148"/>
    </location>
</feature>
<dbReference type="EMBL" id="DS231703">
    <property type="protein sequence ID" value="KNB05131.1"/>
    <property type="molecule type" value="Genomic_DNA"/>
</dbReference>
<dbReference type="KEGG" id="fox:FOXG_07488"/>
<dbReference type="PANTHER" id="PTHR47424:SF5">
    <property type="entry name" value="ZN(II)2CYS6 TRANSCRIPTION FACTOR (EUROFUNG)"/>
    <property type="match status" value="1"/>
</dbReference>
<dbReference type="CDD" id="cd12148">
    <property type="entry name" value="fungal_TF_MHR"/>
    <property type="match status" value="1"/>
</dbReference>
<dbReference type="OrthoDB" id="39175at2759"/>
<dbReference type="GO" id="GO:0008270">
    <property type="term" value="F:zinc ion binding"/>
    <property type="evidence" value="ECO:0007669"/>
    <property type="project" value="InterPro"/>
</dbReference>
<dbReference type="AlphaFoldDB" id="A0A0J9V2R6"/>
<dbReference type="InterPro" id="IPR051127">
    <property type="entry name" value="Fungal_SecMet_Regulators"/>
</dbReference>
<reference evidence="6" key="2">
    <citation type="journal article" date="2010" name="Nature">
        <title>Comparative genomics reveals mobile pathogenicity chromosomes in Fusarium.</title>
        <authorList>
            <person name="Ma L.J."/>
            <person name="van der Does H.C."/>
            <person name="Borkovich K.A."/>
            <person name="Coleman J.J."/>
            <person name="Daboussi M.J."/>
            <person name="Di Pietro A."/>
            <person name="Dufresne M."/>
            <person name="Freitag M."/>
            <person name="Grabherr M."/>
            <person name="Henrissat B."/>
            <person name="Houterman P.M."/>
            <person name="Kang S."/>
            <person name="Shim W.B."/>
            <person name="Woloshuk C."/>
            <person name="Xie X."/>
            <person name="Xu J.R."/>
            <person name="Antoniw J."/>
            <person name="Baker S.E."/>
            <person name="Bluhm B.H."/>
            <person name="Breakspear A."/>
            <person name="Brown D.W."/>
            <person name="Butchko R.A."/>
            <person name="Chapman S."/>
            <person name="Coulson R."/>
            <person name="Coutinho P.M."/>
            <person name="Danchin E.G."/>
            <person name="Diener A."/>
            <person name="Gale L.R."/>
            <person name="Gardiner D.M."/>
            <person name="Goff S."/>
            <person name="Hammond-Kosack K.E."/>
            <person name="Hilburn K."/>
            <person name="Hua-Van A."/>
            <person name="Jonkers W."/>
            <person name="Kazan K."/>
            <person name="Kodira C.D."/>
            <person name="Koehrsen M."/>
            <person name="Kumar L."/>
            <person name="Lee Y.H."/>
            <person name="Li L."/>
            <person name="Manners J.M."/>
            <person name="Miranda-Saavedra D."/>
            <person name="Mukherjee M."/>
            <person name="Park G."/>
            <person name="Park J."/>
            <person name="Park S.Y."/>
            <person name="Proctor R.H."/>
            <person name="Regev A."/>
            <person name="Ruiz-Roldan M.C."/>
            <person name="Sain D."/>
            <person name="Sakthikumar S."/>
            <person name="Sykes S."/>
            <person name="Schwartz D.C."/>
            <person name="Turgeon B.G."/>
            <person name="Wapinski I."/>
            <person name="Yoder O."/>
            <person name="Young S."/>
            <person name="Zeng Q."/>
            <person name="Zhou S."/>
            <person name="Galagan J."/>
            <person name="Cuomo C.A."/>
            <person name="Kistler H.C."/>
            <person name="Rep M."/>
        </authorList>
    </citation>
    <scope>NUCLEOTIDE SEQUENCE [LARGE SCALE GENOMIC DNA]</scope>
    <source>
        <strain evidence="6">4287</strain>
    </source>
</reference>
<keyword evidence="2" id="KW-0804">Transcription</keyword>
<feature type="domain" description="Xylanolytic transcriptional activator regulatory" evidence="5">
    <location>
        <begin position="335"/>
        <end position="410"/>
    </location>
</feature>
<feature type="compositionally biased region" description="Basic and acidic residues" evidence="4">
    <location>
        <begin position="621"/>
        <end position="630"/>
    </location>
</feature>
<proteinExistence type="predicted"/>
<evidence type="ECO:0000259" key="5">
    <source>
        <dbReference type="SMART" id="SM00906"/>
    </source>
</evidence>
<feature type="region of interest" description="Disordered" evidence="4">
    <location>
        <begin position="612"/>
        <end position="640"/>
    </location>
</feature>
<dbReference type="SMART" id="SM00906">
    <property type="entry name" value="Fungal_trans"/>
    <property type="match status" value="1"/>
</dbReference>
<feature type="region of interest" description="Disordered" evidence="4">
    <location>
        <begin position="119"/>
        <end position="160"/>
    </location>
</feature>
<dbReference type="GO" id="GO:0006351">
    <property type="term" value="P:DNA-templated transcription"/>
    <property type="evidence" value="ECO:0007669"/>
    <property type="project" value="InterPro"/>
</dbReference>
<sequence>MSEEHPVLKPKKRNSADAESVADTPAPRSKRGKYTSVAWSVDLGWGSDDCKKKKLKCIPSEDNTCERCIAGGLTCTFATSTQATKEKPDDNQNIQALNHQLSELRQQMSDLVGVVRELKDQNQSQHQSHPQDASTVSSHNIVTHSPASTHRGEMPKQPQFVGPTRSAFGILVSERSLNRMGVPKFDSMPPSGAQSPIEPVLDSINDLSFWHCCTASDITKYLVNFQEEVESVYPFIDIAEYIAQSKEILQAIRGGGLGFEDEGKVSSKDIDIAKVAISTGILLEEPSKLELATAIVDSVQTNVSSILSPQVDLKEVQLLAMLSIYYFHAGEELLAWRSIGIAARQALEMGLHRKRSLLDNFKDTDSRRLATRVFWCVYVLDRRWSFGTSLSFALVDKDVDPELPKPDEEYLYLQCMVGYGQLCSKIWEAIPPFGSASQTIPDDTAAILDLKTQDWLDSIPPHLRLRHPRLGLAPRAQPRLPHRLRALLYLRGNYARILIYRHHLMSTASIAANPQNAWLVVDIAQDTIQVLVHLHATTDIYKRQQNVFNYFLLSALAVIFLAVCHAPDIFSVPCKRTFSDGVELVRGLSRHNIVSKRLWKSIRGMIPRMNTFGFPQNGEEGEARKDDENGHNGPTNEQNAPQVEVNAAEQVPMAMPENESFSFGDMMFGDADVANSVPDMFQMSESLLNLFNAFGEGQQFLHPVPSTFSEEGEYAMAAEQGKDISMRFQGLI</sequence>
<dbReference type="InterPro" id="IPR007219">
    <property type="entry name" value="XnlR_reg_dom"/>
</dbReference>
<evidence type="ECO:0000313" key="6">
    <source>
        <dbReference type="EMBL" id="KNB05131.1"/>
    </source>
</evidence>
<gene>
    <name evidence="6" type="ORF">FOXG_07488</name>
</gene>
<dbReference type="GO" id="GO:0005634">
    <property type="term" value="C:nucleus"/>
    <property type="evidence" value="ECO:0007669"/>
    <property type="project" value="TreeGrafter"/>
</dbReference>
<dbReference type="PANTHER" id="PTHR47424">
    <property type="entry name" value="REGULATORY PROTEIN GAL4"/>
    <property type="match status" value="1"/>
</dbReference>
<name>A0A0J9V2R6_FUSO4</name>
<dbReference type="GeneID" id="28949174"/>
<dbReference type="VEuPathDB" id="FungiDB:FOXG_07488"/>
<dbReference type="GO" id="GO:0000435">
    <property type="term" value="P:positive regulation of transcription from RNA polymerase II promoter by galactose"/>
    <property type="evidence" value="ECO:0007669"/>
    <property type="project" value="TreeGrafter"/>
</dbReference>
<keyword evidence="1" id="KW-0805">Transcription regulation</keyword>
<evidence type="ECO:0000256" key="4">
    <source>
        <dbReference type="SAM" id="MobiDB-lite"/>
    </source>
</evidence>
<dbReference type="GO" id="GO:0000981">
    <property type="term" value="F:DNA-binding transcription factor activity, RNA polymerase II-specific"/>
    <property type="evidence" value="ECO:0007669"/>
    <property type="project" value="InterPro"/>
</dbReference>
<evidence type="ECO:0000256" key="1">
    <source>
        <dbReference type="ARBA" id="ARBA00023015"/>
    </source>
</evidence>
<dbReference type="SUPFAM" id="SSF57701">
    <property type="entry name" value="Zn2/Cys6 DNA-binding domain"/>
    <property type="match status" value="1"/>
</dbReference>
<reference evidence="6" key="1">
    <citation type="submission" date="2007-04" db="EMBL/GenBank/DDBJ databases">
        <authorList>
            <consortium name="The Broad Institute Genome Sequencing Platform"/>
            <person name="Birren B."/>
            <person name="Lander E."/>
            <person name="Galagan J."/>
            <person name="Nusbaum C."/>
            <person name="Devon K."/>
            <person name="Ma L.-J."/>
            <person name="Jaffe D."/>
            <person name="Butler J."/>
            <person name="Alvarez P."/>
            <person name="Gnerre S."/>
            <person name="Grabherr M."/>
            <person name="Kleber M."/>
            <person name="Mauceli E."/>
            <person name="Brockman W."/>
            <person name="MacCallum I.A."/>
            <person name="Young S."/>
            <person name="LaButti K."/>
            <person name="DeCaprio D."/>
            <person name="Crawford M."/>
            <person name="Koehrsen M."/>
            <person name="Engels R."/>
            <person name="Montgomery P."/>
            <person name="Pearson M."/>
            <person name="Howarth C."/>
            <person name="Larson L."/>
            <person name="White J."/>
            <person name="O'Leary S."/>
            <person name="Kodira C."/>
            <person name="Zeng Q."/>
            <person name="Yandava C."/>
            <person name="Alvarado L."/>
            <person name="Kistler C."/>
            <person name="Shim W.-B."/>
            <person name="Kang S."/>
            <person name="Woloshuk C."/>
        </authorList>
    </citation>
    <scope>NUCLEOTIDE SEQUENCE</scope>
    <source>
        <strain evidence="6">4287</strain>
    </source>
</reference>
<protein>
    <recommendedName>
        <fullName evidence="5">Xylanolytic transcriptional activator regulatory domain-containing protein</fullName>
    </recommendedName>
</protein>
<organism evidence="6 7">
    <name type="scientific">Fusarium oxysporum f. sp. lycopersici (strain 4287 / CBS 123668 / FGSC 9935 / NRRL 34936)</name>
    <name type="common">Fusarium vascular wilt of tomato</name>
    <dbReference type="NCBI Taxonomy" id="426428"/>
    <lineage>
        <taxon>Eukaryota</taxon>
        <taxon>Fungi</taxon>
        <taxon>Dikarya</taxon>
        <taxon>Ascomycota</taxon>
        <taxon>Pezizomycotina</taxon>
        <taxon>Sordariomycetes</taxon>
        <taxon>Hypocreomycetidae</taxon>
        <taxon>Hypocreales</taxon>
        <taxon>Nectriaceae</taxon>
        <taxon>Fusarium</taxon>
        <taxon>Fusarium oxysporum species complex</taxon>
    </lineage>
</organism>
<dbReference type="Pfam" id="PF04082">
    <property type="entry name" value="Fungal_trans"/>
    <property type="match status" value="1"/>
</dbReference>
<keyword evidence="3" id="KW-0539">Nucleus</keyword>
<evidence type="ECO:0000256" key="2">
    <source>
        <dbReference type="ARBA" id="ARBA00023163"/>
    </source>
</evidence>